<dbReference type="PANTHER" id="PTHR35587:SF4">
    <property type="match status" value="1"/>
</dbReference>
<sequence length="279" mass="31388">MSQASTIQFPSRDPSPAPEYHELYHDYNSDASSVSSSSSSFRRRRRRAGVVGADAVRAVRVSLSSTASSDSGQSDQSESEPEVEQPAVPIPTKREEKRAERPRGRRVSRKPKVVKLRIELHLEIELTMKATIRGDITISLLDEVHTWELVIASQLTEYIKYVIINDIGQYQEGLCPKESAGPSGVTSLKRRLALEEHQKNIRAPEGLSKGLLYGTYLVRFESMDLAAARRGHSCLEVVKFRRGDQETINILSRDEAKRRPKVLFKEKKESCSLRVSAPR</sequence>
<reference evidence="2" key="1">
    <citation type="submission" date="2023-06" db="EMBL/GenBank/DDBJ databases">
        <authorList>
            <consortium name="Lawrence Berkeley National Laboratory"/>
            <person name="Ahrendt S."/>
            <person name="Sahu N."/>
            <person name="Indic B."/>
            <person name="Wong-Bajracharya J."/>
            <person name="Merenyi Z."/>
            <person name="Ke H.-M."/>
            <person name="Monk M."/>
            <person name="Kocsube S."/>
            <person name="Drula E."/>
            <person name="Lipzen A."/>
            <person name="Balint B."/>
            <person name="Henrissat B."/>
            <person name="Andreopoulos B."/>
            <person name="Martin F.M."/>
            <person name="Harder C.B."/>
            <person name="Rigling D."/>
            <person name="Ford K.L."/>
            <person name="Foster G.D."/>
            <person name="Pangilinan J."/>
            <person name="Papanicolaou A."/>
            <person name="Barry K."/>
            <person name="LaButti K."/>
            <person name="Viragh M."/>
            <person name="Koriabine M."/>
            <person name="Yan M."/>
            <person name="Riley R."/>
            <person name="Champramary S."/>
            <person name="Plett K.L."/>
            <person name="Tsai I.J."/>
            <person name="Slot J."/>
            <person name="Sipos G."/>
            <person name="Plett J."/>
            <person name="Nagy L.G."/>
            <person name="Grigoriev I.V."/>
        </authorList>
    </citation>
    <scope>NUCLEOTIDE SEQUENCE</scope>
    <source>
        <strain evidence="2">ICMP 16352</strain>
    </source>
</reference>
<proteinExistence type="predicted"/>
<evidence type="ECO:0000313" key="3">
    <source>
        <dbReference type="Proteomes" id="UP001175227"/>
    </source>
</evidence>
<keyword evidence="3" id="KW-1185">Reference proteome</keyword>
<gene>
    <name evidence="2" type="ORF">IW261DRAFT_1413114</name>
</gene>
<feature type="compositionally biased region" description="Low complexity" evidence="1">
    <location>
        <begin position="62"/>
        <end position="76"/>
    </location>
</feature>
<dbReference type="PANTHER" id="PTHR35587">
    <property type="entry name" value="EXPRESSED PROTEIN"/>
    <property type="match status" value="1"/>
</dbReference>
<dbReference type="Proteomes" id="UP001175227">
    <property type="component" value="Unassembled WGS sequence"/>
</dbReference>
<dbReference type="AlphaFoldDB" id="A0AA39US76"/>
<feature type="compositionally biased region" description="Low complexity" evidence="1">
    <location>
        <begin position="29"/>
        <end position="40"/>
    </location>
</feature>
<dbReference type="EMBL" id="JAUEPR010000001">
    <property type="protein sequence ID" value="KAK0490605.1"/>
    <property type="molecule type" value="Genomic_DNA"/>
</dbReference>
<feature type="compositionally biased region" description="Basic and acidic residues" evidence="1">
    <location>
        <begin position="19"/>
        <end position="28"/>
    </location>
</feature>
<evidence type="ECO:0000313" key="2">
    <source>
        <dbReference type="EMBL" id="KAK0490605.1"/>
    </source>
</evidence>
<protein>
    <submittedName>
        <fullName evidence="2">Uncharacterized protein</fullName>
    </submittedName>
</protein>
<evidence type="ECO:0000256" key="1">
    <source>
        <dbReference type="SAM" id="MobiDB-lite"/>
    </source>
</evidence>
<organism evidence="2 3">
    <name type="scientific">Armillaria novae-zelandiae</name>
    <dbReference type="NCBI Taxonomy" id="153914"/>
    <lineage>
        <taxon>Eukaryota</taxon>
        <taxon>Fungi</taxon>
        <taxon>Dikarya</taxon>
        <taxon>Basidiomycota</taxon>
        <taxon>Agaricomycotina</taxon>
        <taxon>Agaricomycetes</taxon>
        <taxon>Agaricomycetidae</taxon>
        <taxon>Agaricales</taxon>
        <taxon>Marasmiineae</taxon>
        <taxon>Physalacriaceae</taxon>
        <taxon>Armillaria</taxon>
    </lineage>
</organism>
<comment type="caution">
    <text evidence="2">The sequence shown here is derived from an EMBL/GenBank/DDBJ whole genome shotgun (WGS) entry which is preliminary data.</text>
</comment>
<feature type="region of interest" description="Disordered" evidence="1">
    <location>
        <begin position="1"/>
        <end position="49"/>
    </location>
</feature>
<feature type="region of interest" description="Disordered" evidence="1">
    <location>
        <begin position="62"/>
        <end position="108"/>
    </location>
</feature>
<feature type="compositionally biased region" description="Basic and acidic residues" evidence="1">
    <location>
        <begin position="92"/>
        <end position="102"/>
    </location>
</feature>
<name>A0AA39US76_9AGAR</name>
<accession>A0AA39US76</accession>